<name>A0A1H9YKB7_9FIRM</name>
<evidence type="ECO:0000259" key="3">
    <source>
        <dbReference type="PROSITE" id="PS50930"/>
    </source>
</evidence>
<accession>A0A1H9YKB7</accession>
<feature type="domain" description="HTH LytTR-type" evidence="3">
    <location>
        <begin position="254"/>
        <end position="350"/>
    </location>
</feature>
<dbReference type="Proteomes" id="UP000199800">
    <property type="component" value="Unassembled WGS sequence"/>
</dbReference>
<dbReference type="AlphaFoldDB" id="A0A1H9YKB7"/>
<organism evidence="4 5">
    <name type="scientific">[Clostridium] polysaccharolyticum</name>
    <dbReference type="NCBI Taxonomy" id="29364"/>
    <lineage>
        <taxon>Bacteria</taxon>
        <taxon>Bacillati</taxon>
        <taxon>Bacillota</taxon>
        <taxon>Clostridia</taxon>
        <taxon>Lachnospirales</taxon>
        <taxon>Lachnospiraceae</taxon>
    </lineage>
</organism>
<feature type="transmembrane region" description="Helical" evidence="2">
    <location>
        <begin position="57"/>
        <end position="78"/>
    </location>
</feature>
<reference evidence="4 5" key="1">
    <citation type="submission" date="2016-10" db="EMBL/GenBank/DDBJ databases">
        <authorList>
            <person name="de Groot N.N."/>
        </authorList>
    </citation>
    <scope>NUCLEOTIDE SEQUENCE [LARGE SCALE GENOMIC DNA]</scope>
    <source>
        <strain evidence="4 5">DSM 1801</strain>
    </source>
</reference>
<feature type="transmembrane region" description="Helical" evidence="2">
    <location>
        <begin position="122"/>
        <end position="142"/>
    </location>
</feature>
<keyword evidence="4" id="KW-0238">DNA-binding</keyword>
<dbReference type="EMBL" id="FOHN01000002">
    <property type="protein sequence ID" value="SES69515.1"/>
    <property type="molecule type" value="Genomic_DNA"/>
</dbReference>
<feature type="transmembrane region" description="Helical" evidence="2">
    <location>
        <begin position="90"/>
        <end position="110"/>
    </location>
</feature>
<evidence type="ECO:0000313" key="4">
    <source>
        <dbReference type="EMBL" id="SES69515.1"/>
    </source>
</evidence>
<protein>
    <submittedName>
        <fullName evidence="4">LytTr DNA-binding domain-containing protein</fullName>
    </submittedName>
</protein>
<keyword evidence="1" id="KW-0175">Coiled coil</keyword>
<dbReference type="InterPro" id="IPR007492">
    <property type="entry name" value="LytTR_DNA-bd_dom"/>
</dbReference>
<evidence type="ECO:0000256" key="1">
    <source>
        <dbReference type="SAM" id="Coils"/>
    </source>
</evidence>
<feature type="coiled-coil region" evidence="1">
    <location>
        <begin position="212"/>
        <end position="246"/>
    </location>
</feature>
<evidence type="ECO:0000313" key="5">
    <source>
        <dbReference type="Proteomes" id="UP000199800"/>
    </source>
</evidence>
<dbReference type="Pfam" id="PF04397">
    <property type="entry name" value="LytTR"/>
    <property type="match status" value="1"/>
</dbReference>
<sequence length="350" mass="40035">MVNVLLILAFVAEPLLWYQSAKSKFYVKSKKAIQLFMLIDLVDSLLNQYTKLANCTILQTFHSLVFFTYITVFICYAFEGSIKSKLKHTGTMFLVYLASDIIAMLILSIFATVEQISGNGILNAAGMLLSKIVMFCLIQIIIKRSVSISSEMIPFAFLMIAMEIPLVVMFKSSCSGSIVNIVMCTIIQMTVVAMICYVQQLLCAKNTIFANFKKKEAELEKKTIKLHMLTEELKELKLKETNTQEKTEKNSSMLEFTENRKKIYINRDSILYVERYARKIIIIEQDGQKHEINSSIAKMFELLGEQQFKKINQGILVNRKYIINVDKDCVKLKNGTVLYASKKMMKEGEL</sequence>
<gene>
    <name evidence="4" type="ORF">SAMN04487772_10268</name>
</gene>
<dbReference type="SMART" id="SM00850">
    <property type="entry name" value="LytTR"/>
    <property type="match status" value="1"/>
</dbReference>
<keyword evidence="2" id="KW-0472">Membrane</keyword>
<keyword evidence="5" id="KW-1185">Reference proteome</keyword>
<dbReference type="STRING" id="29364.SAMN04487772_10268"/>
<dbReference type="GO" id="GO:0003677">
    <property type="term" value="F:DNA binding"/>
    <property type="evidence" value="ECO:0007669"/>
    <property type="project" value="UniProtKB-KW"/>
</dbReference>
<feature type="transmembrane region" description="Helical" evidence="2">
    <location>
        <begin position="154"/>
        <end position="172"/>
    </location>
</feature>
<evidence type="ECO:0000256" key="2">
    <source>
        <dbReference type="SAM" id="Phobius"/>
    </source>
</evidence>
<keyword evidence="2" id="KW-0812">Transmembrane</keyword>
<proteinExistence type="predicted"/>
<dbReference type="Gene3D" id="2.40.50.1020">
    <property type="entry name" value="LytTr DNA-binding domain"/>
    <property type="match status" value="1"/>
</dbReference>
<dbReference type="RefSeq" id="WP_092475462.1">
    <property type="nucleotide sequence ID" value="NZ_FOHN01000002.1"/>
</dbReference>
<keyword evidence="2" id="KW-1133">Transmembrane helix</keyword>
<feature type="transmembrane region" description="Helical" evidence="2">
    <location>
        <begin position="178"/>
        <end position="198"/>
    </location>
</feature>
<dbReference type="PROSITE" id="PS50930">
    <property type="entry name" value="HTH_LYTTR"/>
    <property type="match status" value="1"/>
</dbReference>